<reference evidence="1 2" key="1">
    <citation type="submission" date="2019-03" db="EMBL/GenBank/DDBJ databases">
        <title>First draft genome of Liparis tanakae, snailfish: a comprehensive survey of snailfish specific genes.</title>
        <authorList>
            <person name="Kim W."/>
            <person name="Song I."/>
            <person name="Jeong J.-H."/>
            <person name="Kim D."/>
            <person name="Kim S."/>
            <person name="Ryu S."/>
            <person name="Song J.Y."/>
            <person name="Lee S.K."/>
        </authorList>
    </citation>
    <scope>NUCLEOTIDE SEQUENCE [LARGE SCALE GENOMIC DNA]</scope>
    <source>
        <tissue evidence="1">Muscle</tissue>
    </source>
</reference>
<accession>A0A4Z2H8J1</accession>
<proteinExistence type="predicted"/>
<dbReference type="AlphaFoldDB" id="A0A4Z2H8J1"/>
<dbReference type="Proteomes" id="UP000314294">
    <property type="component" value="Unassembled WGS sequence"/>
</dbReference>
<evidence type="ECO:0000313" key="1">
    <source>
        <dbReference type="EMBL" id="TNN61921.1"/>
    </source>
</evidence>
<sequence length="110" mass="12698">MLQMHRYSAGVACVSDFIRVQKRLLCFNGVYMERVQIGGHQDNAPLRKKLNHLLVFKPCPPTLSEKHKMRRHWQKIGRQEGGECLDRVHNNNNNNNNSGCSVETKGAFFF</sequence>
<evidence type="ECO:0000313" key="2">
    <source>
        <dbReference type="Proteomes" id="UP000314294"/>
    </source>
</evidence>
<protein>
    <submittedName>
        <fullName evidence="1">Uncharacterized protein</fullName>
    </submittedName>
</protein>
<dbReference type="EMBL" id="SRLO01000305">
    <property type="protein sequence ID" value="TNN61921.1"/>
    <property type="molecule type" value="Genomic_DNA"/>
</dbReference>
<gene>
    <name evidence="1" type="ORF">EYF80_027848</name>
</gene>
<keyword evidence="2" id="KW-1185">Reference proteome</keyword>
<name>A0A4Z2H8J1_9TELE</name>
<organism evidence="1 2">
    <name type="scientific">Liparis tanakae</name>
    <name type="common">Tanaka's snailfish</name>
    <dbReference type="NCBI Taxonomy" id="230148"/>
    <lineage>
        <taxon>Eukaryota</taxon>
        <taxon>Metazoa</taxon>
        <taxon>Chordata</taxon>
        <taxon>Craniata</taxon>
        <taxon>Vertebrata</taxon>
        <taxon>Euteleostomi</taxon>
        <taxon>Actinopterygii</taxon>
        <taxon>Neopterygii</taxon>
        <taxon>Teleostei</taxon>
        <taxon>Neoteleostei</taxon>
        <taxon>Acanthomorphata</taxon>
        <taxon>Eupercaria</taxon>
        <taxon>Perciformes</taxon>
        <taxon>Cottioidei</taxon>
        <taxon>Cottales</taxon>
        <taxon>Liparidae</taxon>
        <taxon>Liparis</taxon>
    </lineage>
</organism>
<comment type="caution">
    <text evidence="1">The sequence shown here is derived from an EMBL/GenBank/DDBJ whole genome shotgun (WGS) entry which is preliminary data.</text>
</comment>